<comment type="caution">
    <text evidence="1">The sequence shown here is derived from an EMBL/GenBank/DDBJ whole genome shotgun (WGS) entry which is preliminary data.</text>
</comment>
<reference evidence="1 2" key="1">
    <citation type="journal article" date="2016" name="Nat. Commun.">
        <title>Thousands of microbial genomes shed light on interconnected biogeochemical processes in an aquifer system.</title>
        <authorList>
            <person name="Anantharaman K."/>
            <person name="Brown C.T."/>
            <person name="Hug L.A."/>
            <person name="Sharon I."/>
            <person name="Castelle C.J."/>
            <person name="Probst A.J."/>
            <person name="Thomas B.C."/>
            <person name="Singh A."/>
            <person name="Wilkins M.J."/>
            <person name="Karaoz U."/>
            <person name="Brodie E.L."/>
            <person name="Williams K.H."/>
            <person name="Hubbard S.S."/>
            <person name="Banfield J.F."/>
        </authorList>
    </citation>
    <scope>NUCLEOTIDE SEQUENCE [LARGE SCALE GENOMIC DNA]</scope>
</reference>
<dbReference type="AlphaFoldDB" id="A0A1F5DMF2"/>
<evidence type="ECO:0000313" key="2">
    <source>
        <dbReference type="Proteomes" id="UP000176791"/>
    </source>
</evidence>
<dbReference type="SUPFAM" id="SSF52309">
    <property type="entry name" value="N-(deoxy)ribosyltransferase-like"/>
    <property type="match status" value="1"/>
</dbReference>
<organism evidence="1 2">
    <name type="scientific">Candidatus Beckwithbacteria bacterium RIFCSPHIGHO2_12_FULL_47_17</name>
    <dbReference type="NCBI Taxonomy" id="1797460"/>
    <lineage>
        <taxon>Bacteria</taxon>
        <taxon>Candidatus Beckwithiibacteriota</taxon>
    </lineage>
</organism>
<proteinExistence type="predicted"/>
<gene>
    <name evidence="1" type="ORF">A3E73_02700</name>
</gene>
<name>A0A1F5DMF2_9BACT</name>
<dbReference type="EMBL" id="MEZN01000018">
    <property type="protein sequence ID" value="OGD56323.1"/>
    <property type="molecule type" value="Genomic_DNA"/>
</dbReference>
<evidence type="ECO:0000313" key="1">
    <source>
        <dbReference type="EMBL" id="OGD56323.1"/>
    </source>
</evidence>
<accession>A0A1F5DMF2</accession>
<dbReference type="STRING" id="1797460.A3E73_02700"/>
<evidence type="ECO:0008006" key="3">
    <source>
        <dbReference type="Google" id="ProtNLM"/>
    </source>
</evidence>
<sequence>MRQVEKELKKLGHRVYVPKSLDLIENHGFKKPLTVKGRLAAEAEHNFLGEHFDKIKTSDAVLVVNHDKKGIKDYIGGNTFLEMGVAFYLKKKIFLLYPVPKMDYELELHAMRPVILNGDLSRL</sequence>
<dbReference type="Proteomes" id="UP000176791">
    <property type="component" value="Unassembled WGS sequence"/>
</dbReference>
<protein>
    <recommendedName>
        <fullName evidence="3">Maf-like protein</fullName>
    </recommendedName>
</protein>